<keyword evidence="3" id="KW-0813">Transport</keyword>
<dbReference type="SUPFAM" id="SSF81345">
    <property type="entry name" value="ABC transporter involved in vitamin B12 uptake, BtuC"/>
    <property type="match status" value="1"/>
</dbReference>
<dbReference type="PANTHER" id="PTHR30472">
    <property type="entry name" value="FERRIC ENTEROBACTIN TRANSPORT SYSTEM PERMEASE PROTEIN"/>
    <property type="match status" value="1"/>
</dbReference>
<proteinExistence type="inferred from homology"/>
<sequence>MTTTEIAPARVRPERRVVARGRGPRVVVLAGSLVVLALAVLASLMIGRQTLAPTTVLAELWRDGGGMAGDIVRGLRMDRTVISLAVGLALGAAGALMQALTRNPLADPGLLGINAGAAAAVVSAITFLEVTALRHQMWFAFAGAAAAAIAVYGLGSGGRSAATPMRLALAGAALTAVLTAYANGIALQDQRSFDTMRFWVVGSVVSRDLSVMADALPFLVAGVVLAYLVTPGLNVIALGEDTGRALGARIGRTRVVTAVAVTLLCGSATALAGPIAFIGLTVPHVARYLVGPDQRWVLPISMTLAAALLLVADTAGRVVTPDREIAAGIMTAFIGAPVFVALVRRRKLVHL</sequence>
<keyword evidence="5 8" id="KW-0812">Transmembrane</keyword>
<evidence type="ECO:0000256" key="6">
    <source>
        <dbReference type="ARBA" id="ARBA00022989"/>
    </source>
</evidence>
<feature type="transmembrane region" description="Helical" evidence="8">
    <location>
        <begin position="26"/>
        <end position="46"/>
    </location>
</feature>
<feature type="transmembrane region" description="Helical" evidence="8">
    <location>
        <begin position="167"/>
        <end position="187"/>
    </location>
</feature>
<dbReference type="InterPro" id="IPR037294">
    <property type="entry name" value="ABC_BtuC-like"/>
</dbReference>
<evidence type="ECO:0000256" key="5">
    <source>
        <dbReference type="ARBA" id="ARBA00022692"/>
    </source>
</evidence>
<comment type="caution">
    <text evidence="9">The sequence shown here is derived from an EMBL/GenBank/DDBJ whole genome shotgun (WGS) entry which is preliminary data.</text>
</comment>
<evidence type="ECO:0000313" key="9">
    <source>
        <dbReference type="EMBL" id="NYJ03384.1"/>
    </source>
</evidence>
<organism evidence="9 10">
    <name type="scientific">Nocardioides thalensis</name>
    <dbReference type="NCBI Taxonomy" id="1914755"/>
    <lineage>
        <taxon>Bacteria</taxon>
        <taxon>Bacillati</taxon>
        <taxon>Actinomycetota</taxon>
        <taxon>Actinomycetes</taxon>
        <taxon>Propionibacteriales</taxon>
        <taxon>Nocardioidaceae</taxon>
        <taxon>Nocardioides</taxon>
    </lineage>
</organism>
<dbReference type="AlphaFoldDB" id="A0A853C749"/>
<evidence type="ECO:0000256" key="8">
    <source>
        <dbReference type="SAM" id="Phobius"/>
    </source>
</evidence>
<name>A0A853C749_9ACTN</name>
<dbReference type="InterPro" id="IPR000522">
    <property type="entry name" value="ABC_transptr_permease_BtuC"/>
</dbReference>
<keyword evidence="10" id="KW-1185">Reference proteome</keyword>
<keyword evidence="7 8" id="KW-0472">Membrane</keyword>
<keyword evidence="4" id="KW-1003">Cell membrane</keyword>
<comment type="subcellular location">
    <subcellularLocation>
        <location evidence="1">Cell membrane</location>
        <topology evidence="1">Multi-pass membrane protein</topology>
    </subcellularLocation>
</comment>
<dbReference type="FunFam" id="1.10.3470.10:FF:000001">
    <property type="entry name" value="Vitamin B12 ABC transporter permease BtuC"/>
    <property type="match status" value="1"/>
</dbReference>
<feature type="transmembrane region" description="Helical" evidence="8">
    <location>
        <begin position="216"/>
        <end position="238"/>
    </location>
</feature>
<dbReference type="RefSeq" id="WP_179669685.1">
    <property type="nucleotide sequence ID" value="NZ_JACCFP010000001.1"/>
</dbReference>
<accession>A0A853C749</accession>
<feature type="transmembrane region" description="Helical" evidence="8">
    <location>
        <begin position="325"/>
        <end position="343"/>
    </location>
</feature>
<dbReference type="GO" id="GO:0033214">
    <property type="term" value="P:siderophore-iron import into cell"/>
    <property type="evidence" value="ECO:0007669"/>
    <property type="project" value="TreeGrafter"/>
</dbReference>
<evidence type="ECO:0000313" key="10">
    <source>
        <dbReference type="Proteomes" id="UP000530424"/>
    </source>
</evidence>
<feature type="transmembrane region" description="Helical" evidence="8">
    <location>
        <begin position="258"/>
        <end position="284"/>
    </location>
</feature>
<dbReference type="GO" id="GO:0005886">
    <property type="term" value="C:plasma membrane"/>
    <property type="evidence" value="ECO:0007669"/>
    <property type="project" value="UniProtKB-SubCell"/>
</dbReference>
<dbReference type="GO" id="GO:0022857">
    <property type="term" value="F:transmembrane transporter activity"/>
    <property type="evidence" value="ECO:0007669"/>
    <property type="project" value="InterPro"/>
</dbReference>
<evidence type="ECO:0000256" key="1">
    <source>
        <dbReference type="ARBA" id="ARBA00004651"/>
    </source>
</evidence>
<dbReference type="Pfam" id="PF01032">
    <property type="entry name" value="FecCD"/>
    <property type="match status" value="1"/>
</dbReference>
<dbReference type="CDD" id="cd06550">
    <property type="entry name" value="TM_ABC_iron-siderophores_like"/>
    <property type="match status" value="1"/>
</dbReference>
<comment type="similarity">
    <text evidence="2">Belongs to the binding-protein-dependent transport system permease family. FecCD subfamily.</text>
</comment>
<dbReference type="Proteomes" id="UP000530424">
    <property type="component" value="Unassembled WGS sequence"/>
</dbReference>
<dbReference type="Gene3D" id="1.10.3470.10">
    <property type="entry name" value="ABC transporter involved in vitamin B12 uptake, BtuC"/>
    <property type="match status" value="1"/>
</dbReference>
<evidence type="ECO:0000256" key="7">
    <source>
        <dbReference type="ARBA" id="ARBA00023136"/>
    </source>
</evidence>
<feature type="transmembrane region" description="Helical" evidence="8">
    <location>
        <begin position="111"/>
        <end position="130"/>
    </location>
</feature>
<feature type="transmembrane region" description="Helical" evidence="8">
    <location>
        <begin position="296"/>
        <end position="319"/>
    </location>
</feature>
<feature type="transmembrane region" description="Helical" evidence="8">
    <location>
        <begin position="137"/>
        <end position="155"/>
    </location>
</feature>
<protein>
    <submittedName>
        <fullName evidence="9">Iron complex transport system permease protein</fullName>
    </submittedName>
</protein>
<reference evidence="9 10" key="1">
    <citation type="submission" date="2020-07" db="EMBL/GenBank/DDBJ databases">
        <title>Sequencing the genomes of 1000 actinobacteria strains.</title>
        <authorList>
            <person name="Klenk H.-P."/>
        </authorList>
    </citation>
    <scope>NUCLEOTIDE SEQUENCE [LARGE SCALE GENOMIC DNA]</scope>
    <source>
        <strain evidence="9 10">DSM 103833</strain>
    </source>
</reference>
<feature type="transmembrane region" description="Helical" evidence="8">
    <location>
        <begin position="81"/>
        <end position="99"/>
    </location>
</feature>
<dbReference type="PANTHER" id="PTHR30472:SF1">
    <property type="entry name" value="FE(3+) DICITRATE TRANSPORT SYSTEM PERMEASE PROTEIN FECC-RELATED"/>
    <property type="match status" value="1"/>
</dbReference>
<gene>
    <name evidence="9" type="ORF">HNR19_004082</name>
</gene>
<evidence type="ECO:0000256" key="3">
    <source>
        <dbReference type="ARBA" id="ARBA00022448"/>
    </source>
</evidence>
<evidence type="ECO:0000256" key="2">
    <source>
        <dbReference type="ARBA" id="ARBA00007935"/>
    </source>
</evidence>
<dbReference type="EMBL" id="JACCFP010000001">
    <property type="protein sequence ID" value="NYJ03384.1"/>
    <property type="molecule type" value="Genomic_DNA"/>
</dbReference>
<keyword evidence="6 8" id="KW-1133">Transmembrane helix</keyword>
<evidence type="ECO:0000256" key="4">
    <source>
        <dbReference type="ARBA" id="ARBA00022475"/>
    </source>
</evidence>